<evidence type="ECO:0008006" key="4">
    <source>
        <dbReference type="Google" id="ProtNLM"/>
    </source>
</evidence>
<reference evidence="2 3" key="1">
    <citation type="submission" date="2021-04" db="EMBL/GenBank/DDBJ databases">
        <authorList>
            <person name="Rodrigo-Torres L."/>
            <person name="Arahal R. D."/>
            <person name="Lucena T."/>
        </authorList>
    </citation>
    <scope>NUCLEOTIDE SEQUENCE [LARGE SCALE GENOMIC DNA]</scope>
    <source>
        <strain evidence="2 3">CECT 30171</strain>
    </source>
</reference>
<name>A0ABM8UDH5_9GAMM</name>
<feature type="chain" id="PRO_5045431829" description="DUF4124 domain-containing protein" evidence="1">
    <location>
        <begin position="26"/>
        <end position="209"/>
    </location>
</feature>
<proteinExistence type="predicted"/>
<keyword evidence="1" id="KW-0732">Signal</keyword>
<evidence type="ECO:0000256" key="1">
    <source>
        <dbReference type="SAM" id="SignalP"/>
    </source>
</evidence>
<feature type="signal peptide" evidence="1">
    <location>
        <begin position="1"/>
        <end position="25"/>
    </location>
</feature>
<protein>
    <recommendedName>
        <fullName evidence="4">DUF4124 domain-containing protein</fullName>
    </recommendedName>
</protein>
<dbReference type="EMBL" id="OU015430">
    <property type="protein sequence ID" value="CAG4970353.1"/>
    <property type="molecule type" value="Genomic_DNA"/>
</dbReference>
<keyword evidence="3" id="KW-1185">Reference proteome</keyword>
<dbReference type="RefSeq" id="WP_215219685.1">
    <property type="nucleotide sequence ID" value="NZ_OU015430.1"/>
</dbReference>
<gene>
    <name evidence="2" type="ORF">LYB30171_00718</name>
</gene>
<evidence type="ECO:0000313" key="3">
    <source>
        <dbReference type="Proteomes" id="UP000680116"/>
    </source>
</evidence>
<sequence>MNRLPFSALAAAVLAASAMPCNAPAQSAGIQRCLAPDGTAIYTDKACAAFGAEAAPMSGELVNRLVFDGGSADSDSSSLIAPNGPRPAVTARRSAASGCARSPTQLAMDLHGSWGLGDVNRIAESYHWVGLGNDQAQSVMERLGRLSDQMLWDTRFFDARIGGGLYADASGSVADGSVGIMQLVFEQGGSQRVQDLKVQRYQGCYFVRF</sequence>
<accession>A0ABM8UDH5</accession>
<evidence type="ECO:0000313" key="2">
    <source>
        <dbReference type="EMBL" id="CAG4970353.1"/>
    </source>
</evidence>
<dbReference type="Proteomes" id="UP000680116">
    <property type="component" value="Chromosome"/>
</dbReference>
<organism evidence="2 3">
    <name type="scientific">Novilysobacter luteus</name>
    <dbReference type="NCBI Taxonomy" id="2822368"/>
    <lineage>
        <taxon>Bacteria</taxon>
        <taxon>Pseudomonadati</taxon>
        <taxon>Pseudomonadota</taxon>
        <taxon>Gammaproteobacteria</taxon>
        <taxon>Lysobacterales</taxon>
        <taxon>Lysobacteraceae</taxon>
        <taxon>Novilysobacter</taxon>
    </lineage>
</organism>